<dbReference type="AlphaFoldDB" id="A0ABD3J2R4"/>
<evidence type="ECO:0000313" key="5">
    <source>
        <dbReference type="Proteomes" id="UP001634007"/>
    </source>
</evidence>
<evidence type="ECO:0000259" key="3">
    <source>
        <dbReference type="Pfam" id="PF14363"/>
    </source>
</evidence>
<evidence type="ECO:0000256" key="1">
    <source>
        <dbReference type="ARBA" id="ARBA00022801"/>
    </source>
</evidence>
<dbReference type="GO" id="GO:0016787">
    <property type="term" value="F:hydrolase activity"/>
    <property type="evidence" value="ECO:0007669"/>
    <property type="project" value="UniProtKB-KW"/>
</dbReference>
<accession>A0ABD3J2R4</accession>
<sequence>MTMVIEQYDGYRQNDLFGTALILLATKQSLSMQRVRLTKSPKENHFTLAMDRNQMLVDTFHGVKLKWVFVSRQVDLGHQVHQGSTVQHEVQYFELRFHKKQREIVVKSYVSFLIDKAKSIKQGKKTLKLCTPGSDGNYL</sequence>
<proteinExistence type="predicted"/>
<dbReference type="InterPro" id="IPR025753">
    <property type="entry name" value="AAA_N_dom"/>
</dbReference>
<protein>
    <recommendedName>
        <fullName evidence="3">AAA-type ATPase N-terminal domain-containing protein</fullName>
    </recommendedName>
</protein>
<reference evidence="4 5" key="1">
    <citation type="submission" date="2024-11" db="EMBL/GenBank/DDBJ databases">
        <title>Chromosome-level genome assembly of Eucalyptus globulus Labill. provides insights into its genome evolution.</title>
        <authorList>
            <person name="Li X."/>
        </authorList>
    </citation>
    <scope>NUCLEOTIDE SEQUENCE [LARGE SCALE GENOMIC DNA]</scope>
    <source>
        <strain evidence="4">CL2024</strain>
        <tissue evidence="4">Fresh tender leaves</tissue>
    </source>
</reference>
<feature type="domain" description="AAA-type ATPase N-terminal" evidence="3">
    <location>
        <begin position="1"/>
        <end position="70"/>
    </location>
</feature>
<evidence type="ECO:0000313" key="4">
    <source>
        <dbReference type="EMBL" id="KAL3720426.1"/>
    </source>
</evidence>
<name>A0ABD3J2R4_EUCGL</name>
<dbReference type="Proteomes" id="UP001634007">
    <property type="component" value="Unassembled WGS sequence"/>
</dbReference>
<keyword evidence="5" id="KW-1185">Reference proteome</keyword>
<comment type="caution">
    <text evidence="4">The sequence shown here is derived from an EMBL/GenBank/DDBJ whole genome shotgun (WGS) entry which is preliminary data.</text>
</comment>
<keyword evidence="2" id="KW-0547">Nucleotide-binding</keyword>
<dbReference type="InterPro" id="IPR050747">
    <property type="entry name" value="Mitochondrial_chaperone_BCS1"/>
</dbReference>
<dbReference type="GO" id="GO:0005524">
    <property type="term" value="F:ATP binding"/>
    <property type="evidence" value="ECO:0007669"/>
    <property type="project" value="UniProtKB-KW"/>
</dbReference>
<dbReference type="EMBL" id="JBJKBG010000010">
    <property type="protein sequence ID" value="KAL3720426.1"/>
    <property type="molecule type" value="Genomic_DNA"/>
</dbReference>
<evidence type="ECO:0000256" key="2">
    <source>
        <dbReference type="ARBA" id="ARBA00022840"/>
    </source>
</evidence>
<dbReference type="PANTHER" id="PTHR23070">
    <property type="entry name" value="BCS1 AAA-TYPE ATPASE"/>
    <property type="match status" value="1"/>
</dbReference>
<organism evidence="4 5">
    <name type="scientific">Eucalyptus globulus</name>
    <name type="common">Tasmanian blue gum</name>
    <dbReference type="NCBI Taxonomy" id="34317"/>
    <lineage>
        <taxon>Eukaryota</taxon>
        <taxon>Viridiplantae</taxon>
        <taxon>Streptophyta</taxon>
        <taxon>Embryophyta</taxon>
        <taxon>Tracheophyta</taxon>
        <taxon>Spermatophyta</taxon>
        <taxon>Magnoliopsida</taxon>
        <taxon>eudicotyledons</taxon>
        <taxon>Gunneridae</taxon>
        <taxon>Pentapetalae</taxon>
        <taxon>rosids</taxon>
        <taxon>malvids</taxon>
        <taxon>Myrtales</taxon>
        <taxon>Myrtaceae</taxon>
        <taxon>Myrtoideae</taxon>
        <taxon>Eucalypteae</taxon>
        <taxon>Eucalyptus</taxon>
    </lineage>
</organism>
<keyword evidence="1" id="KW-0378">Hydrolase</keyword>
<gene>
    <name evidence="4" type="ORF">ACJRO7_005273</name>
</gene>
<dbReference type="Pfam" id="PF14363">
    <property type="entry name" value="AAA_assoc"/>
    <property type="match status" value="1"/>
</dbReference>
<keyword evidence="2" id="KW-0067">ATP-binding</keyword>